<protein>
    <recommendedName>
        <fullName evidence="3">PKD domain-containing protein</fullName>
    </recommendedName>
</protein>
<evidence type="ECO:0008006" key="3">
    <source>
        <dbReference type="Google" id="ProtNLM"/>
    </source>
</evidence>
<name>A0ABD3R0W1_9STRA</name>
<dbReference type="PANTHER" id="PTHR36220">
    <property type="entry name" value="UNNAMED PRODUCT"/>
    <property type="match status" value="1"/>
</dbReference>
<keyword evidence="2" id="KW-1185">Reference proteome</keyword>
<organism evidence="1 2">
    <name type="scientific">Cyclostephanos tholiformis</name>
    <dbReference type="NCBI Taxonomy" id="382380"/>
    <lineage>
        <taxon>Eukaryota</taxon>
        <taxon>Sar</taxon>
        <taxon>Stramenopiles</taxon>
        <taxon>Ochrophyta</taxon>
        <taxon>Bacillariophyta</taxon>
        <taxon>Coscinodiscophyceae</taxon>
        <taxon>Thalassiosirophycidae</taxon>
        <taxon>Stephanodiscales</taxon>
        <taxon>Stephanodiscaceae</taxon>
        <taxon>Cyclostephanos</taxon>
    </lineage>
</organism>
<dbReference type="InterPro" id="IPR011043">
    <property type="entry name" value="Gal_Oxase/kelch_b-propeller"/>
</dbReference>
<proteinExistence type="predicted"/>
<comment type="caution">
    <text evidence="1">The sequence shown here is derived from an EMBL/GenBank/DDBJ whole genome shotgun (WGS) entry which is preliminary data.</text>
</comment>
<dbReference type="Gene3D" id="2.130.10.130">
    <property type="entry name" value="Integrin alpha, N-terminal"/>
    <property type="match status" value="1"/>
</dbReference>
<sequence>MVIGAPWYKNNTGYVKVYQTNNDGNRVQLGQTIYGYPIDDYFGYSVDITSDGMIIICGSPVNDKPGYARVFSLEADIWKQIGGDIIGEAIGDDFGISVSISNDGETIAVGADFNDVMTSGHVRIYRLVNDGTIWEQIGKDIDGEEGVNNFGGSVSLSADGSIVAIGAAFSGNNGDDSGQVTVYRFDSDESSWKWLGQSIYGDKAYDYLGWSINLSYDGSTLAIGSPGGIGLIEIGQDM</sequence>
<gene>
    <name evidence="1" type="ORF">ACHAXA_004492</name>
</gene>
<dbReference type="AlphaFoldDB" id="A0ABD3R0W1"/>
<dbReference type="PANTHER" id="PTHR36220:SF1">
    <property type="entry name" value="GAMMA TUBULIN COMPLEX COMPONENT C-TERMINAL DOMAIN-CONTAINING PROTEIN"/>
    <property type="match status" value="1"/>
</dbReference>
<dbReference type="EMBL" id="JALLPB020000875">
    <property type="protein sequence ID" value="KAL3806163.1"/>
    <property type="molecule type" value="Genomic_DNA"/>
</dbReference>
<reference evidence="1 2" key="1">
    <citation type="submission" date="2024-10" db="EMBL/GenBank/DDBJ databases">
        <title>Updated reference genomes for cyclostephanoid diatoms.</title>
        <authorList>
            <person name="Roberts W.R."/>
            <person name="Alverson A.J."/>
        </authorList>
    </citation>
    <scope>NUCLEOTIDE SEQUENCE [LARGE SCALE GENOMIC DNA]</scope>
    <source>
        <strain evidence="1 2">AJA228-03</strain>
    </source>
</reference>
<dbReference type="SUPFAM" id="SSF50965">
    <property type="entry name" value="Galactose oxidase, central domain"/>
    <property type="match status" value="1"/>
</dbReference>
<dbReference type="InterPro" id="IPR028994">
    <property type="entry name" value="Integrin_alpha_N"/>
</dbReference>
<dbReference type="Proteomes" id="UP001530377">
    <property type="component" value="Unassembled WGS sequence"/>
</dbReference>
<evidence type="ECO:0000313" key="1">
    <source>
        <dbReference type="EMBL" id="KAL3806163.1"/>
    </source>
</evidence>
<accession>A0ABD3R0W1</accession>
<evidence type="ECO:0000313" key="2">
    <source>
        <dbReference type="Proteomes" id="UP001530377"/>
    </source>
</evidence>